<dbReference type="EMBL" id="JAHYBX010000007">
    <property type="protein sequence ID" value="MCA1857422.1"/>
    <property type="molecule type" value="Genomic_DNA"/>
</dbReference>
<feature type="region of interest" description="Disordered" evidence="1">
    <location>
        <begin position="84"/>
        <end position="108"/>
    </location>
</feature>
<reference evidence="2 3" key="1">
    <citation type="submission" date="2021-07" db="EMBL/GenBank/DDBJ databases">
        <title>Characterization of Violacein-producing bacteria and related species.</title>
        <authorList>
            <person name="Wilson H.S."/>
            <person name="De Leon M.E."/>
        </authorList>
    </citation>
    <scope>NUCLEOTIDE SEQUENCE [LARGE SCALE GENOMIC DNA]</scope>
    <source>
        <strain evidence="2 3">HSC-2F05</strain>
    </source>
</reference>
<evidence type="ECO:0000256" key="1">
    <source>
        <dbReference type="SAM" id="MobiDB-lite"/>
    </source>
</evidence>
<evidence type="ECO:0000313" key="2">
    <source>
        <dbReference type="EMBL" id="MCA1857422.1"/>
    </source>
</evidence>
<keyword evidence="3" id="KW-1185">Reference proteome</keyword>
<feature type="compositionally biased region" description="Low complexity" evidence="1">
    <location>
        <begin position="97"/>
        <end position="108"/>
    </location>
</feature>
<dbReference type="Proteomes" id="UP001198602">
    <property type="component" value="Unassembled WGS sequence"/>
</dbReference>
<dbReference type="RefSeq" id="WP_225239641.1">
    <property type="nucleotide sequence ID" value="NZ_JAHYBX010000007.1"/>
</dbReference>
<organism evidence="2 3">
    <name type="scientific">Massilia hydrophila</name>
    <dbReference type="NCBI Taxonomy" id="3044279"/>
    <lineage>
        <taxon>Bacteria</taxon>
        <taxon>Pseudomonadati</taxon>
        <taxon>Pseudomonadota</taxon>
        <taxon>Betaproteobacteria</taxon>
        <taxon>Burkholderiales</taxon>
        <taxon>Oxalobacteraceae</taxon>
        <taxon>Telluria group</taxon>
        <taxon>Massilia</taxon>
    </lineage>
</organism>
<protein>
    <submittedName>
        <fullName evidence="2">Uncharacterized protein</fullName>
    </submittedName>
</protein>
<name>A0ABS7YEK2_9BURK</name>
<accession>A0ABS7YEK2</accession>
<sequence length="108" mass="11619">MALYDPKLQHQAELDKLTREKAFMIQAAIKAGHPLNTKDMLGHLSTYLGDSQALAELMQQTLKGRNAFRELLDKLALEIGGQQATADLAPRSRRGAPHAGARSAAGAA</sequence>
<evidence type="ECO:0000313" key="3">
    <source>
        <dbReference type="Proteomes" id="UP001198602"/>
    </source>
</evidence>
<proteinExistence type="predicted"/>
<comment type="caution">
    <text evidence="2">The sequence shown here is derived from an EMBL/GenBank/DDBJ whole genome shotgun (WGS) entry which is preliminary data.</text>
</comment>
<gene>
    <name evidence="2" type="ORF">LE190_16030</name>
</gene>